<comment type="subcellular location">
    <subcellularLocation>
        <location evidence="1">Cell membrane</location>
        <topology evidence="1">Multi-pass membrane protein</topology>
    </subcellularLocation>
</comment>
<feature type="transmembrane region" description="Helical" evidence="8">
    <location>
        <begin position="373"/>
        <end position="396"/>
    </location>
</feature>
<sequence>MARRGNTPAARRGNSPARAAMASMAGGTLEYYDNYIYALAAALVFGRVFFPTEAGGVATLASMATFAVSYAARPLGAVLLGHIGDRLGRKRVLVTILVLMGTCTFLVGCLPAYSVIGVWAPVLLVTLRILQGISVGGETAAATVLTIEVAPPHRRALFTSWSANGIVGGFVLATLVFIPVSALPEEQLYTWGWRIPFLLSALVTTAGFIIRAKLAEPEAFVAAREENALVRVPVVEVFRSHWGAVLRVVLCSLAFAIDTVIKVFALSFATTEYDIAESTMLWVLIVSHLGALVTQPLIALLADRVGRKPVFIAGNLGCAATLFAYFAAIQARETPLLFLTGFCSVTLAYAAINASYPAFFAEMFHLKVRQTGMALGIQIGLIAAGFAPSVYLALTADDPKNWLPVAIISAVIAVAAALSAVTAKETAFTPLDQLGEPIADTGARRHPHQPGARPEGAVSHHNRLEDAMESRTRGPVIHITFGRPEKLHAMDATGWTDLAESVRRASADPQVRAVVLHGSDRAFCAGNDIGEFLRLSTAREARDYFLGLVVPAMEAIVRCEVPVISAVRAGAIGGGAEIVLVSDLAVAGTSATFRLPEARIGVWPTVFAAAAPYTLAHKPAGLLALTTAAADSGTALRCGLVHEVVGDDLVDDAAHRLALTIAEGSRDAIRRTKRFTTARLRTEGMAAVRAALAELCDETLLGPDATEGVRAFREKRGPGFASSVSASVPAD</sequence>
<feature type="transmembrane region" description="Helical" evidence="8">
    <location>
        <begin position="157"/>
        <end position="179"/>
    </location>
</feature>
<dbReference type="InterPro" id="IPR014748">
    <property type="entry name" value="Enoyl-CoA_hydra_C"/>
</dbReference>
<organism evidence="10 11">
    <name type="scientific">Streptomyces antioxidans</name>
    <dbReference type="NCBI Taxonomy" id="1507734"/>
    <lineage>
        <taxon>Bacteria</taxon>
        <taxon>Bacillati</taxon>
        <taxon>Actinomycetota</taxon>
        <taxon>Actinomycetes</taxon>
        <taxon>Kitasatosporales</taxon>
        <taxon>Streptomycetaceae</taxon>
        <taxon>Streptomyces</taxon>
    </lineage>
</organism>
<dbReference type="Pfam" id="PF07690">
    <property type="entry name" value="MFS_1"/>
    <property type="match status" value="1"/>
</dbReference>
<dbReference type="GO" id="GO:0005886">
    <property type="term" value="C:plasma membrane"/>
    <property type="evidence" value="ECO:0007669"/>
    <property type="project" value="UniProtKB-SubCell"/>
</dbReference>
<dbReference type="PROSITE" id="PS00217">
    <property type="entry name" value="SUGAR_TRANSPORT_2"/>
    <property type="match status" value="1"/>
</dbReference>
<comment type="similarity">
    <text evidence="2">Belongs to the enoyl-CoA hydratase/isomerase family.</text>
</comment>
<evidence type="ECO:0000256" key="4">
    <source>
        <dbReference type="ARBA" id="ARBA00022475"/>
    </source>
</evidence>
<dbReference type="CDD" id="cd17369">
    <property type="entry name" value="MFS_ShiA_like"/>
    <property type="match status" value="1"/>
</dbReference>
<keyword evidence="11" id="KW-1185">Reference proteome</keyword>
<dbReference type="InterPro" id="IPR020846">
    <property type="entry name" value="MFS_dom"/>
</dbReference>
<feature type="domain" description="Major facilitator superfamily (MFS) profile" evidence="9">
    <location>
        <begin position="19"/>
        <end position="427"/>
    </location>
</feature>
<dbReference type="InterPro" id="IPR011701">
    <property type="entry name" value="MFS"/>
</dbReference>
<feature type="transmembrane region" description="Helical" evidence="8">
    <location>
        <begin position="309"/>
        <end position="330"/>
    </location>
</feature>
<dbReference type="CDD" id="cd06558">
    <property type="entry name" value="crotonase-like"/>
    <property type="match status" value="1"/>
</dbReference>
<dbReference type="InterPro" id="IPR005829">
    <property type="entry name" value="Sugar_transporter_CS"/>
</dbReference>
<dbReference type="Gene3D" id="1.20.1250.20">
    <property type="entry name" value="MFS general substrate transporter like domains"/>
    <property type="match status" value="2"/>
</dbReference>
<evidence type="ECO:0000313" key="11">
    <source>
        <dbReference type="Proteomes" id="UP000033615"/>
    </source>
</evidence>
<feature type="transmembrane region" description="Helical" evidence="8">
    <location>
        <begin position="31"/>
        <end position="50"/>
    </location>
</feature>
<evidence type="ECO:0000256" key="2">
    <source>
        <dbReference type="ARBA" id="ARBA00005254"/>
    </source>
</evidence>
<dbReference type="SUPFAM" id="SSF52096">
    <property type="entry name" value="ClpP/crotonase"/>
    <property type="match status" value="1"/>
</dbReference>
<dbReference type="GO" id="GO:0003824">
    <property type="term" value="F:catalytic activity"/>
    <property type="evidence" value="ECO:0007669"/>
    <property type="project" value="UniProtKB-ARBA"/>
</dbReference>
<dbReference type="Gene3D" id="1.10.12.10">
    <property type="entry name" value="Lyase 2-enoyl-coa Hydratase, Chain A, domain 2"/>
    <property type="match status" value="1"/>
</dbReference>
<comment type="caution">
    <text evidence="10">The sequence shown here is derived from an EMBL/GenBank/DDBJ whole genome shotgun (WGS) entry which is preliminary data.</text>
</comment>
<protein>
    <recommendedName>
        <fullName evidence="9">Major facilitator superfamily (MFS) profile domain-containing protein</fullName>
    </recommendedName>
</protein>
<feature type="transmembrane region" description="Helical" evidence="8">
    <location>
        <begin position="56"/>
        <end position="80"/>
    </location>
</feature>
<name>A0A1V4D8S7_9ACTN</name>
<keyword evidence="7 8" id="KW-0472">Membrane</keyword>
<feature type="transmembrane region" description="Helical" evidence="8">
    <location>
        <begin position="191"/>
        <end position="210"/>
    </location>
</feature>
<feature type="transmembrane region" description="Helical" evidence="8">
    <location>
        <begin position="402"/>
        <end position="421"/>
    </location>
</feature>
<dbReference type="InterPro" id="IPR001753">
    <property type="entry name" value="Enoyl-CoA_hydra/iso"/>
</dbReference>
<feature type="transmembrane region" description="Helical" evidence="8">
    <location>
        <begin position="92"/>
        <end position="116"/>
    </location>
</feature>
<evidence type="ECO:0000256" key="8">
    <source>
        <dbReference type="SAM" id="Phobius"/>
    </source>
</evidence>
<feature type="transmembrane region" description="Helical" evidence="8">
    <location>
        <begin position="336"/>
        <end position="361"/>
    </location>
</feature>
<dbReference type="PROSITE" id="PS50850">
    <property type="entry name" value="MFS"/>
    <property type="match status" value="1"/>
</dbReference>
<dbReference type="GO" id="GO:0022857">
    <property type="term" value="F:transmembrane transporter activity"/>
    <property type="evidence" value="ECO:0007669"/>
    <property type="project" value="InterPro"/>
</dbReference>
<evidence type="ECO:0000256" key="5">
    <source>
        <dbReference type="ARBA" id="ARBA00022692"/>
    </source>
</evidence>
<dbReference type="EMBL" id="LAKD02000018">
    <property type="protein sequence ID" value="OPF81765.1"/>
    <property type="molecule type" value="Genomic_DNA"/>
</dbReference>
<reference evidence="10" key="1">
    <citation type="submission" date="2016-12" db="EMBL/GenBank/DDBJ databases">
        <title>Genome sequence of Streptomyces antioxidans MUSC 164.</title>
        <authorList>
            <person name="Lee L.-H."/>
            <person name="Ser H.-L."/>
        </authorList>
    </citation>
    <scope>NUCLEOTIDE SEQUENCE [LARGE SCALE GENOMIC DNA]</scope>
    <source>
        <strain evidence="10">MUSC 164</strain>
    </source>
</reference>
<dbReference type="PANTHER" id="PTHR43045">
    <property type="entry name" value="SHIKIMATE TRANSPORTER"/>
    <property type="match status" value="1"/>
</dbReference>
<accession>A0A1V4D8S7</accession>
<dbReference type="InterPro" id="IPR036259">
    <property type="entry name" value="MFS_trans_sf"/>
</dbReference>
<evidence type="ECO:0000259" key="9">
    <source>
        <dbReference type="PROSITE" id="PS50850"/>
    </source>
</evidence>
<dbReference type="AlphaFoldDB" id="A0A1V4D8S7"/>
<evidence type="ECO:0000256" key="1">
    <source>
        <dbReference type="ARBA" id="ARBA00004651"/>
    </source>
</evidence>
<dbReference type="InterPro" id="IPR029045">
    <property type="entry name" value="ClpP/crotonase-like_dom_sf"/>
</dbReference>
<keyword evidence="4" id="KW-1003">Cell membrane</keyword>
<dbReference type="InterPro" id="IPR005828">
    <property type="entry name" value="MFS_sugar_transport-like"/>
</dbReference>
<dbReference type="PANTHER" id="PTHR43045:SF1">
    <property type="entry name" value="SHIKIMATE TRANSPORTER"/>
    <property type="match status" value="1"/>
</dbReference>
<evidence type="ECO:0000313" key="10">
    <source>
        <dbReference type="EMBL" id="OPF81765.1"/>
    </source>
</evidence>
<evidence type="ECO:0000256" key="7">
    <source>
        <dbReference type="ARBA" id="ARBA00023136"/>
    </source>
</evidence>
<feature type="transmembrane region" description="Helical" evidence="8">
    <location>
        <begin position="248"/>
        <end position="269"/>
    </location>
</feature>
<evidence type="ECO:0000256" key="3">
    <source>
        <dbReference type="ARBA" id="ARBA00022448"/>
    </source>
</evidence>
<dbReference type="Proteomes" id="UP000033615">
    <property type="component" value="Unassembled WGS sequence"/>
</dbReference>
<feature type="transmembrane region" description="Helical" evidence="8">
    <location>
        <begin position="281"/>
        <end position="302"/>
    </location>
</feature>
<keyword evidence="6 8" id="KW-1133">Transmembrane helix</keyword>
<dbReference type="Gene3D" id="3.90.226.10">
    <property type="entry name" value="2-enoyl-CoA Hydratase, Chain A, domain 1"/>
    <property type="match status" value="1"/>
</dbReference>
<evidence type="ECO:0000256" key="6">
    <source>
        <dbReference type="ARBA" id="ARBA00022989"/>
    </source>
</evidence>
<dbReference type="SUPFAM" id="SSF103473">
    <property type="entry name" value="MFS general substrate transporter"/>
    <property type="match status" value="1"/>
</dbReference>
<gene>
    <name evidence="10" type="ORF">VT50_0208860</name>
</gene>
<dbReference type="Pfam" id="PF00378">
    <property type="entry name" value="ECH_1"/>
    <property type="match status" value="1"/>
</dbReference>
<proteinExistence type="inferred from homology"/>
<keyword evidence="3" id="KW-0813">Transport</keyword>
<dbReference type="PROSITE" id="PS00216">
    <property type="entry name" value="SUGAR_TRANSPORT_1"/>
    <property type="match status" value="1"/>
</dbReference>
<keyword evidence="5 8" id="KW-0812">Transmembrane</keyword>
<dbReference type="Pfam" id="PF00083">
    <property type="entry name" value="Sugar_tr"/>
    <property type="match status" value="1"/>
</dbReference>